<gene>
    <name evidence="5" type="ORF">AJ85_17255</name>
    <name evidence="4" type="ORF">BALCAV_0219830</name>
</gene>
<dbReference type="InterPro" id="IPR050249">
    <property type="entry name" value="Pseudomonas-type_ThrB"/>
</dbReference>
<keyword evidence="2" id="KW-0812">Transmembrane</keyword>
<evidence type="ECO:0000313" key="6">
    <source>
        <dbReference type="Proteomes" id="UP000002754"/>
    </source>
</evidence>
<dbReference type="EMBL" id="JALP01000020">
    <property type="protein sequence ID" value="THG92110.1"/>
    <property type="molecule type" value="Genomic_DNA"/>
</dbReference>
<evidence type="ECO:0000256" key="1">
    <source>
        <dbReference type="ARBA" id="ARBA00038240"/>
    </source>
</evidence>
<evidence type="ECO:0000313" key="7">
    <source>
        <dbReference type="Proteomes" id="UP000297014"/>
    </source>
</evidence>
<feature type="domain" description="Aminoglycoside phosphotransferase" evidence="3">
    <location>
        <begin position="37"/>
        <end position="221"/>
    </location>
</feature>
<dbReference type="STRING" id="1218173.BALCAV_0219830"/>
<comment type="similarity">
    <text evidence="1">Belongs to the pseudomonas-type ThrB family.</text>
</comment>
<proteinExistence type="inferred from homology"/>
<dbReference type="InterPro" id="IPR011009">
    <property type="entry name" value="Kinase-like_dom_sf"/>
</dbReference>
<accession>A0A094WGF9</accession>
<reference evidence="4 6" key="1">
    <citation type="journal article" date="2014" name="Genome Announc.">
        <title>Draft Genome Sequence of Bacillus alcalophilus AV1934, a Classic Alkaliphile Isolated from Human Feces in 1934.</title>
        <authorList>
            <person name="Attie O."/>
            <person name="Jayaprakash A."/>
            <person name="Shah H."/>
            <person name="Paulsen I.T."/>
            <person name="Morino M."/>
            <person name="Takahashi Y."/>
            <person name="Narumi I."/>
            <person name="Sachidanandam R."/>
            <person name="Satoh K."/>
            <person name="Ito M."/>
            <person name="Krulwich T.A."/>
        </authorList>
    </citation>
    <scope>NUCLEOTIDE SEQUENCE [LARGE SCALE GENOMIC DNA]</scope>
    <source>
        <strain evidence="4 6">AV1934</strain>
    </source>
</reference>
<keyword evidence="6" id="KW-1185">Reference proteome</keyword>
<dbReference type="PANTHER" id="PTHR21064">
    <property type="entry name" value="AMINOGLYCOSIDE PHOSPHOTRANSFERASE DOMAIN-CONTAINING PROTEIN-RELATED"/>
    <property type="match status" value="1"/>
</dbReference>
<evidence type="ECO:0000256" key="2">
    <source>
        <dbReference type="SAM" id="Phobius"/>
    </source>
</evidence>
<dbReference type="SUPFAM" id="SSF56112">
    <property type="entry name" value="Protein kinase-like (PK-like)"/>
    <property type="match status" value="1"/>
</dbReference>
<dbReference type="Pfam" id="PF01636">
    <property type="entry name" value="APH"/>
    <property type="match status" value="1"/>
</dbReference>
<dbReference type="Proteomes" id="UP000002754">
    <property type="component" value="Unassembled WGS sequence"/>
</dbReference>
<keyword evidence="2" id="KW-1133">Transmembrane helix</keyword>
<dbReference type="RefSeq" id="WP_040324217.1">
    <property type="nucleotide sequence ID" value="NZ_ALPT02000097.1"/>
</dbReference>
<dbReference type="PANTHER" id="PTHR21064:SF6">
    <property type="entry name" value="AMINOGLYCOSIDE PHOSPHOTRANSFERASE DOMAIN-CONTAINING PROTEIN"/>
    <property type="match status" value="1"/>
</dbReference>
<dbReference type="EMBL" id="ALPT02000097">
    <property type="protein sequence ID" value="KGA95871.1"/>
    <property type="molecule type" value="Genomic_DNA"/>
</dbReference>
<name>A0A094WGF9_ALKAL</name>
<dbReference type="AlphaFoldDB" id="A0A094WGF9"/>
<dbReference type="eggNOG" id="COG2334">
    <property type="taxonomic scope" value="Bacteria"/>
</dbReference>
<dbReference type="Proteomes" id="UP000297014">
    <property type="component" value="Unassembled WGS sequence"/>
</dbReference>
<evidence type="ECO:0000313" key="4">
    <source>
        <dbReference type="EMBL" id="KGA95871.1"/>
    </source>
</evidence>
<feature type="transmembrane region" description="Helical" evidence="2">
    <location>
        <begin position="260"/>
        <end position="277"/>
    </location>
</feature>
<dbReference type="OrthoDB" id="48950at2"/>
<dbReference type="Gene3D" id="3.90.1200.10">
    <property type="match status" value="1"/>
</dbReference>
<evidence type="ECO:0000313" key="5">
    <source>
        <dbReference type="EMBL" id="THG92110.1"/>
    </source>
</evidence>
<sequence length="304" mass="35735">MEIKRIIAILDNWGLELKTAIKLSEKAAKITTINDVHFVLKRKQDKESIIREAKLLSFIQEQGINVQVLVQTKKEEFYAVFAGEVYCLYHFIEGETFLADECIRNPIVPAVLGDTLGSLHKAMASEQMTLLYPMKKLYNIVKEFTFVEINTIDNTTSLEPVWAVFNEELEGKMNKLPKQVIHRDMHLFNMIYKSGELAEVIDFDQAEVNIRLFDLAYCSTSILNELFDTESKRHGWFQFVQELCLSYNEKNPLLREERELIWHVMLAIQLIFMAFFLHDEHLYNRNKEMLLWIFANQSELEQVW</sequence>
<dbReference type="Gene3D" id="3.30.200.20">
    <property type="entry name" value="Phosphorylase Kinase, domain 1"/>
    <property type="match status" value="1"/>
</dbReference>
<dbReference type="GO" id="GO:0019202">
    <property type="term" value="F:amino acid kinase activity"/>
    <property type="evidence" value="ECO:0007669"/>
    <property type="project" value="TreeGrafter"/>
</dbReference>
<keyword evidence="2" id="KW-0472">Membrane</keyword>
<comment type="caution">
    <text evidence="4">The sequence shown here is derived from an EMBL/GenBank/DDBJ whole genome shotgun (WGS) entry which is preliminary data.</text>
</comment>
<reference evidence="5 7" key="2">
    <citation type="submission" date="2014-01" db="EMBL/GenBank/DDBJ databases">
        <title>Draft genome sequencing of Bacillus alcalophilus CGMCC 1.3604.</title>
        <authorList>
            <person name="Yang J."/>
            <person name="Diao L."/>
            <person name="Yang S."/>
        </authorList>
    </citation>
    <scope>NUCLEOTIDE SEQUENCE [LARGE SCALE GENOMIC DNA]</scope>
    <source>
        <strain evidence="5 7">CGMCC 1.3604</strain>
    </source>
</reference>
<protein>
    <recommendedName>
        <fullName evidence="3">Aminoglycoside phosphotransferase domain-containing protein</fullName>
    </recommendedName>
</protein>
<dbReference type="InterPro" id="IPR002575">
    <property type="entry name" value="Aminoglycoside_PTrfase"/>
</dbReference>
<organism evidence="4 6">
    <name type="scientific">Alkalihalobacillus alcalophilus ATCC 27647 = CGMCC 1.3604</name>
    <dbReference type="NCBI Taxonomy" id="1218173"/>
    <lineage>
        <taxon>Bacteria</taxon>
        <taxon>Bacillati</taxon>
        <taxon>Bacillota</taxon>
        <taxon>Bacilli</taxon>
        <taxon>Bacillales</taxon>
        <taxon>Bacillaceae</taxon>
        <taxon>Alkalihalobacillus</taxon>
    </lineage>
</organism>
<evidence type="ECO:0000259" key="3">
    <source>
        <dbReference type="Pfam" id="PF01636"/>
    </source>
</evidence>